<dbReference type="AlphaFoldDB" id="A0A7W9BGV0"/>
<dbReference type="GO" id="GO:0008803">
    <property type="term" value="F:bis(5'-nucleosyl)-tetraphosphatase (symmetrical) activity"/>
    <property type="evidence" value="ECO:0007669"/>
    <property type="project" value="TreeGrafter"/>
</dbReference>
<dbReference type="PANTHER" id="PTHR42850">
    <property type="entry name" value="METALLOPHOSPHOESTERASE"/>
    <property type="match status" value="1"/>
</dbReference>
<dbReference type="GO" id="GO:0110154">
    <property type="term" value="P:RNA decapping"/>
    <property type="evidence" value="ECO:0007669"/>
    <property type="project" value="TreeGrafter"/>
</dbReference>
<organism evidence="2 3">
    <name type="scientific">Sphingomonas aerophila</name>
    <dbReference type="NCBI Taxonomy" id="1344948"/>
    <lineage>
        <taxon>Bacteria</taxon>
        <taxon>Pseudomonadati</taxon>
        <taxon>Pseudomonadota</taxon>
        <taxon>Alphaproteobacteria</taxon>
        <taxon>Sphingomonadales</taxon>
        <taxon>Sphingomonadaceae</taxon>
        <taxon>Sphingomonas</taxon>
    </lineage>
</organism>
<accession>A0A7W9BGV0</accession>
<dbReference type="SUPFAM" id="SSF56300">
    <property type="entry name" value="Metallo-dependent phosphatases"/>
    <property type="match status" value="1"/>
</dbReference>
<evidence type="ECO:0000259" key="1">
    <source>
        <dbReference type="Pfam" id="PF00149"/>
    </source>
</evidence>
<dbReference type="EMBL" id="JACIJK010000017">
    <property type="protein sequence ID" value="MBB5716898.1"/>
    <property type="molecule type" value="Genomic_DNA"/>
</dbReference>
<evidence type="ECO:0000313" key="3">
    <source>
        <dbReference type="Proteomes" id="UP000546200"/>
    </source>
</evidence>
<dbReference type="CDD" id="cd00144">
    <property type="entry name" value="MPP_PPP_family"/>
    <property type="match status" value="1"/>
</dbReference>
<sequence length="308" mass="34772">MPQRDWRYPQRSEARLQGEVPLFLGAHLGKGPGRRELTPVDRVYAIGDVHGRFDLFRDLVELIRQDQAVLPPAFTRIILSGDIVDRGPDSARMIRGRMALTKVSDRFMVLKGNHEEMMERSLRGDLETFEHWLSLGGEQTLLSFGVDPALLQELVTSETLRFAVEAVGEDVIRWLERLPLTHFHDGFLFVHAGIRPGIPIHKQRSEDLLWIRRDFLDDDSTHGVIVVHGHTVVEGGPVIRHNRIGIDTGAYRTGRLTALGIESGKTWILSTALEPNAHDELANYQALWRESMARASGRVSQEQVGTDE</sequence>
<protein>
    <submittedName>
        <fullName evidence="2">Serine/threonine protein phosphatase 1</fullName>
        <ecNumber evidence="2">3.1.3.16</ecNumber>
    </submittedName>
</protein>
<dbReference type="GO" id="GO:0004722">
    <property type="term" value="F:protein serine/threonine phosphatase activity"/>
    <property type="evidence" value="ECO:0007669"/>
    <property type="project" value="UniProtKB-EC"/>
</dbReference>
<dbReference type="PANTHER" id="PTHR42850:SF4">
    <property type="entry name" value="ZINC-DEPENDENT ENDOPOLYPHOSPHATASE"/>
    <property type="match status" value="1"/>
</dbReference>
<dbReference type="GO" id="GO:0005737">
    <property type="term" value="C:cytoplasm"/>
    <property type="evidence" value="ECO:0007669"/>
    <property type="project" value="TreeGrafter"/>
</dbReference>
<comment type="caution">
    <text evidence="2">The sequence shown here is derived from an EMBL/GenBank/DDBJ whole genome shotgun (WGS) entry which is preliminary data.</text>
</comment>
<dbReference type="InterPro" id="IPR050126">
    <property type="entry name" value="Ap4A_hydrolase"/>
</dbReference>
<evidence type="ECO:0000313" key="2">
    <source>
        <dbReference type="EMBL" id="MBB5716898.1"/>
    </source>
</evidence>
<name>A0A7W9BGV0_9SPHN</name>
<dbReference type="InterPro" id="IPR029052">
    <property type="entry name" value="Metallo-depent_PP-like"/>
</dbReference>
<reference evidence="2 3" key="1">
    <citation type="submission" date="2020-08" db="EMBL/GenBank/DDBJ databases">
        <title>Genomic Encyclopedia of Type Strains, Phase IV (KMG-IV): sequencing the most valuable type-strain genomes for metagenomic binning, comparative biology and taxonomic classification.</title>
        <authorList>
            <person name="Goeker M."/>
        </authorList>
    </citation>
    <scope>NUCLEOTIDE SEQUENCE [LARGE SCALE GENOMIC DNA]</scope>
    <source>
        <strain evidence="2 3">DSM 100044</strain>
    </source>
</reference>
<gene>
    <name evidence="2" type="ORF">FHS94_003770</name>
</gene>
<dbReference type="EC" id="3.1.3.16" evidence="2"/>
<feature type="domain" description="Calcineurin-like phosphoesterase" evidence="1">
    <location>
        <begin position="42"/>
        <end position="234"/>
    </location>
</feature>
<dbReference type="Pfam" id="PF00149">
    <property type="entry name" value="Metallophos"/>
    <property type="match status" value="1"/>
</dbReference>
<dbReference type="RefSeq" id="WP_184060566.1">
    <property type="nucleotide sequence ID" value="NZ_JACIJK010000017.1"/>
</dbReference>
<keyword evidence="2" id="KW-0378">Hydrolase</keyword>
<dbReference type="Gene3D" id="3.60.21.10">
    <property type="match status" value="1"/>
</dbReference>
<dbReference type="InterPro" id="IPR004843">
    <property type="entry name" value="Calcineurin-like_PHP"/>
</dbReference>
<proteinExistence type="predicted"/>
<keyword evidence="3" id="KW-1185">Reference proteome</keyword>
<dbReference type="Proteomes" id="UP000546200">
    <property type="component" value="Unassembled WGS sequence"/>
</dbReference>